<dbReference type="Proteomes" id="UP001055437">
    <property type="component" value="Chromosome"/>
</dbReference>
<dbReference type="AlphaFoldDB" id="A0A9N7PIF0"/>
<reference evidence="2" key="2">
    <citation type="submission" date="2022-06" db="EMBL/GenBank/DDBJ databases">
        <authorList>
            <person name="Holder M.E."/>
            <person name="Ajami N.J."/>
            <person name="Petrosino J.F."/>
        </authorList>
    </citation>
    <scope>NUCLEOTIDE SEQUENCE</scope>
    <source>
        <strain evidence="2">RMA 8861</strain>
    </source>
</reference>
<proteinExistence type="predicted"/>
<evidence type="ECO:0000313" key="4">
    <source>
        <dbReference type="Proteomes" id="UP001055437"/>
    </source>
</evidence>
<name>A0A9N7PIF0_CLOSE</name>
<evidence type="ECO:0000313" key="1">
    <source>
        <dbReference type="EMBL" id="AYE33630.1"/>
    </source>
</evidence>
<reference evidence="1 3" key="1">
    <citation type="submission" date="2017-09" db="EMBL/GenBank/DDBJ databases">
        <authorList>
            <person name="Thomas P."/>
            <person name="Seyboldt C."/>
        </authorList>
    </citation>
    <scope>NUCLEOTIDE SEQUENCE [LARGE SCALE GENOMIC DNA]</scope>
    <source>
        <strain evidence="1 3">DSM 7534</strain>
    </source>
</reference>
<dbReference type="RefSeq" id="WP_066677701.1">
    <property type="nucleotide sequence ID" value="NZ_CABMIZ010000030.1"/>
</dbReference>
<dbReference type="KEGG" id="csep:CP523_03680"/>
<organism evidence="1 3">
    <name type="scientific">Clostridium septicum</name>
    <dbReference type="NCBI Taxonomy" id="1504"/>
    <lineage>
        <taxon>Bacteria</taxon>
        <taxon>Bacillati</taxon>
        <taxon>Bacillota</taxon>
        <taxon>Clostridia</taxon>
        <taxon>Eubacteriales</taxon>
        <taxon>Clostridiaceae</taxon>
        <taxon>Clostridium</taxon>
    </lineage>
</organism>
<dbReference type="EMBL" id="CP023671">
    <property type="protein sequence ID" value="AYE33630.1"/>
    <property type="molecule type" value="Genomic_DNA"/>
</dbReference>
<dbReference type="GeneID" id="303559783"/>
<keyword evidence="4" id="KW-1185">Reference proteome</keyword>
<gene>
    <name evidence="1" type="ORF">CP523_03680</name>
    <name evidence="2" type="ORF">NH397_11915</name>
</gene>
<sequence>MGICNILYNVNEIVVKPGLECSYIEFSNKLNKYLICRYGKYYLGLQLYESKDNPCVFYVVASYRDIPCVYKAAPKIGNDISDIYDECWGDSVKRTSILNFVNCKRVIS</sequence>
<dbReference type="Proteomes" id="UP000280586">
    <property type="component" value="Chromosome"/>
</dbReference>
<dbReference type="OrthoDB" id="1912587at2"/>
<protein>
    <submittedName>
        <fullName evidence="1">Uncharacterized protein</fullName>
    </submittedName>
</protein>
<evidence type="ECO:0000313" key="3">
    <source>
        <dbReference type="Proteomes" id="UP000280586"/>
    </source>
</evidence>
<evidence type="ECO:0000313" key="2">
    <source>
        <dbReference type="EMBL" id="USS00190.1"/>
    </source>
</evidence>
<dbReference type="EMBL" id="CP099799">
    <property type="protein sequence ID" value="USS00190.1"/>
    <property type="molecule type" value="Genomic_DNA"/>
</dbReference>
<accession>A0A9N7PIF0</accession>